<organism evidence="2 3">
    <name type="scientific">Dyadobacter flavalbus</name>
    <dbReference type="NCBI Taxonomy" id="2579942"/>
    <lineage>
        <taxon>Bacteria</taxon>
        <taxon>Pseudomonadati</taxon>
        <taxon>Bacteroidota</taxon>
        <taxon>Cytophagia</taxon>
        <taxon>Cytophagales</taxon>
        <taxon>Spirosomataceae</taxon>
        <taxon>Dyadobacter</taxon>
    </lineage>
</organism>
<evidence type="ECO:0000313" key="2">
    <source>
        <dbReference type="EMBL" id="KAA6441461.1"/>
    </source>
</evidence>
<evidence type="ECO:0008006" key="4">
    <source>
        <dbReference type="Google" id="ProtNLM"/>
    </source>
</evidence>
<dbReference type="EMBL" id="VBSN01000013">
    <property type="protein sequence ID" value="KAA6441461.1"/>
    <property type="molecule type" value="Genomic_DNA"/>
</dbReference>
<dbReference type="AlphaFoldDB" id="A0A5M8R1C5"/>
<proteinExistence type="predicted"/>
<evidence type="ECO:0000256" key="1">
    <source>
        <dbReference type="SAM" id="SignalP"/>
    </source>
</evidence>
<comment type="caution">
    <text evidence="2">The sequence shown here is derived from an EMBL/GenBank/DDBJ whole genome shotgun (WGS) entry which is preliminary data.</text>
</comment>
<accession>A0A5M8R1C5</accession>
<name>A0A5M8R1C5_9BACT</name>
<dbReference type="Proteomes" id="UP000323994">
    <property type="component" value="Unassembled WGS sequence"/>
</dbReference>
<feature type="signal peptide" evidence="1">
    <location>
        <begin position="1"/>
        <end position="19"/>
    </location>
</feature>
<protein>
    <recommendedName>
        <fullName evidence="4">T9SS type A sorting domain-containing protein</fullName>
    </recommendedName>
</protein>
<dbReference type="OrthoDB" id="9855897at2"/>
<keyword evidence="1" id="KW-0732">Signal</keyword>
<reference evidence="2 3" key="1">
    <citation type="submission" date="2019-05" db="EMBL/GenBank/DDBJ databases">
        <authorList>
            <person name="Qu J.-H."/>
        </authorList>
    </citation>
    <scope>NUCLEOTIDE SEQUENCE [LARGE SCALE GENOMIC DNA]</scope>
    <source>
        <strain evidence="2 3">NS28</strain>
    </source>
</reference>
<keyword evidence="3" id="KW-1185">Reference proteome</keyword>
<sequence>MLQKLMFIIAVFWLNPAICQTTFSITIPQDVATKQWVETYVKQKMDSLKSATAPVVSLPPCAEGPTILDITNITKDYLTFKFHGKGVEELYWVINGIAASTAGTVEPKSNLVKISFQQLPKGEYALSISGTKCSGTSTQSFKVK</sequence>
<gene>
    <name evidence="2" type="ORF">FEM33_01630</name>
</gene>
<evidence type="ECO:0000313" key="3">
    <source>
        <dbReference type="Proteomes" id="UP000323994"/>
    </source>
</evidence>
<feature type="chain" id="PRO_5024295611" description="T9SS type A sorting domain-containing protein" evidence="1">
    <location>
        <begin position="20"/>
        <end position="144"/>
    </location>
</feature>